<comment type="caution">
    <text evidence="6">The sequence shown here is derived from an EMBL/GenBank/DDBJ whole genome shotgun (WGS) entry which is preliminary data.</text>
</comment>
<evidence type="ECO:0000256" key="2">
    <source>
        <dbReference type="ARBA" id="ARBA00023004"/>
    </source>
</evidence>
<dbReference type="EMBL" id="JACHIF010000008">
    <property type="protein sequence ID" value="MBB5039301.1"/>
    <property type="molecule type" value="Genomic_DNA"/>
</dbReference>
<organism evidence="6 7">
    <name type="scientific">Prosthecobacter dejongeii</name>
    <dbReference type="NCBI Taxonomy" id="48465"/>
    <lineage>
        <taxon>Bacteria</taxon>
        <taxon>Pseudomonadati</taxon>
        <taxon>Verrucomicrobiota</taxon>
        <taxon>Verrucomicrobiia</taxon>
        <taxon>Verrucomicrobiales</taxon>
        <taxon>Verrucomicrobiaceae</taxon>
        <taxon>Prosthecobacter</taxon>
    </lineage>
</organism>
<keyword evidence="2 3" id="KW-0408">Iron</keyword>
<dbReference type="GO" id="GO:0020037">
    <property type="term" value="F:heme binding"/>
    <property type="evidence" value="ECO:0007669"/>
    <property type="project" value="InterPro"/>
</dbReference>
<dbReference type="RefSeq" id="WP_184210921.1">
    <property type="nucleotide sequence ID" value="NZ_JACHIF010000008.1"/>
</dbReference>
<evidence type="ECO:0000256" key="1">
    <source>
        <dbReference type="ARBA" id="ARBA00022723"/>
    </source>
</evidence>
<dbReference type="GO" id="GO:0009055">
    <property type="term" value="F:electron transfer activity"/>
    <property type="evidence" value="ECO:0007669"/>
    <property type="project" value="InterPro"/>
</dbReference>
<proteinExistence type="predicted"/>
<name>A0A7W7YN84_9BACT</name>
<keyword evidence="4" id="KW-0732">Signal</keyword>
<evidence type="ECO:0000256" key="4">
    <source>
        <dbReference type="SAM" id="SignalP"/>
    </source>
</evidence>
<feature type="signal peptide" evidence="4">
    <location>
        <begin position="1"/>
        <end position="19"/>
    </location>
</feature>
<evidence type="ECO:0000256" key="3">
    <source>
        <dbReference type="PROSITE-ProRule" id="PRU00433"/>
    </source>
</evidence>
<dbReference type="InterPro" id="IPR009056">
    <property type="entry name" value="Cyt_c-like_dom"/>
</dbReference>
<evidence type="ECO:0000313" key="7">
    <source>
        <dbReference type="Proteomes" id="UP000534294"/>
    </source>
</evidence>
<accession>A0A7W7YN84</accession>
<dbReference type="AlphaFoldDB" id="A0A7W7YN84"/>
<feature type="chain" id="PRO_5030892414" description="Cytochrome c domain-containing protein" evidence="4">
    <location>
        <begin position="20"/>
        <end position="416"/>
    </location>
</feature>
<evidence type="ECO:0000259" key="5">
    <source>
        <dbReference type="PROSITE" id="PS51007"/>
    </source>
</evidence>
<reference evidence="6 7" key="1">
    <citation type="submission" date="2020-08" db="EMBL/GenBank/DDBJ databases">
        <title>Genomic Encyclopedia of Type Strains, Phase IV (KMG-IV): sequencing the most valuable type-strain genomes for metagenomic binning, comparative biology and taxonomic classification.</title>
        <authorList>
            <person name="Goeker M."/>
        </authorList>
    </citation>
    <scope>NUCLEOTIDE SEQUENCE [LARGE SCALE GENOMIC DNA]</scope>
    <source>
        <strain evidence="6 7">DSM 12251</strain>
    </source>
</reference>
<protein>
    <recommendedName>
        <fullName evidence="5">Cytochrome c domain-containing protein</fullName>
    </recommendedName>
</protein>
<gene>
    <name evidence="6" type="ORF">HNQ64_003573</name>
</gene>
<sequence>MMVRLVTFSLFCVAASVLALETQVAFREAPHKYLEHQPDDRFSRLQKQIEKGEVKLDTTDDKTFLTSILKALDIPISSQLLVFSASSLQSEIINPRNPRALYFNEDTYVGFVPGGKVEIIAMDPEMGAMFYIFEKLRPGGSPPPMMRSDKCFNCHAGNATRRVPGLIAESLLPMLSGASLETYRRDEQGHQIPLEKRFGGWHLTGQHHLKDSLANMMGRTSASRGFEKTRIEPGQMSDLSLHLLSTSDILPHLVHEHQLGFENRIFHAAYVMRQLLADGRGSLPMKAKPEMEELAEELARYILFVDEAKLPQQGIEGDADFIREFQRNKKPVSAGPSLKDLDLKNRIFKYRCSYMLYTDSWQKLPSILRERVYFKMAEGLRDQNPNPAYAHLPPEEKRAIRLILKETLPGLPSWWR</sequence>
<evidence type="ECO:0000313" key="6">
    <source>
        <dbReference type="EMBL" id="MBB5039301.1"/>
    </source>
</evidence>
<keyword evidence="1 3" id="KW-0479">Metal-binding</keyword>
<keyword evidence="7" id="KW-1185">Reference proteome</keyword>
<dbReference type="PROSITE" id="PS51007">
    <property type="entry name" value="CYTC"/>
    <property type="match status" value="1"/>
</dbReference>
<keyword evidence="3" id="KW-0349">Heme</keyword>
<dbReference type="Proteomes" id="UP000534294">
    <property type="component" value="Unassembled WGS sequence"/>
</dbReference>
<feature type="domain" description="Cytochrome c" evidence="5">
    <location>
        <begin position="122"/>
        <end position="306"/>
    </location>
</feature>
<dbReference type="GO" id="GO:0046872">
    <property type="term" value="F:metal ion binding"/>
    <property type="evidence" value="ECO:0007669"/>
    <property type="project" value="UniProtKB-KW"/>
</dbReference>